<dbReference type="CDD" id="cd17574">
    <property type="entry name" value="REC_OmpR"/>
    <property type="match status" value="1"/>
</dbReference>
<evidence type="ECO:0000256" key="2">
    <source>
        <dbReference type="ARBA" id="ARBA00022553"/>
    </source>
</evidence>
<dbReference type="SUPFAM" id="SSF46894">
    <property type="entry name" value="C-terminal effector domain of the bipartite response regulators"/>
    <property type="match status" value="1"/>
</dbReference>
<dbReference type="Gene3D" id="6.10.250.690">
    <property type="match status" value="1"/>
</dbReference>
<keyword evidence="3" id="KW-0902">Two-component regulatory system</keyword>
<dbReference type="SMART" id="SM00448">
    <property type="entry name" value="REC"/>
    <property type="match status" value="1"/>
</dbReference>
<sequence>MNRILVAEDEHAIRSFIIVNLKRAGFDVFEASNGREAVTAFDRQPFDVVLLDVMMPEMDGFEACAAIRDLDENVGIIMLTARTLEEDKIEGLGRGADDYIAKPFSPGELVARIQALLRRVEKVKRKEKKRLKSGPFAIDLAAKQVTKYGQPIDLTPTEYDLICHLVQNEEVVLSRDALLDAVWGVNYFGDRKTVDVNIRRLRQKIEDDPSHPAFIETLWGHGYKWRRHDG</sequence>
<dbReference type="InterPro" id="IPR036388">
    <property type="entry name" value="WH-like_DNA-bd_sf"/>
</dbReference>
<dbReference type="GO" id="GO:0005829">
    <property type="term" value="C:cytosol"/>
    <property type="evidence" value="ECO:0007669"/>
    <property type="project" value="TreeGrafter"/>
</dbReference>
<dbReference type="InterPro" id="IPR001789">
    <property type="entry name" value="Sig_transdc_resp-reg_receiver"/>
</dbReference>
<feature type="domain" description="Response regulatory" evidence="9">
    <location>
        <begin position="3"/>
        <end position="117"/>
    </location>
</feature>
<dbReference type="FunFam" id="1.10.10.10:FF:000018">
    <property type="entry name" value="DNA-binding response regulator ResD"/>
    <property type="match status" value="1"/>
</dbReference>
<dbReference type="EMBL" id="UGGP01000001">
    <property type="protein sequence ID" value="STO09375.1"/>
    <property type="molecule type" value="Genomic_DNA"/>
</dbReference>
<evidence type="ECO:0000256" key="5">
    <source>
        <dbReference type="ARBA" id="ARBA00023125"/>
    </source>
</evidence>
<dbReference type="SMART" id="SM00862">
    <property type="entry name" value="Trans_reg_C"/>
    <property type="match status" value="1"/>
</dbReference>
<keyword evidence="4" id="KW-0805">Transcription regulation</keyword>
<dbReference type="InterPro" id="IPR011006">
    <property type="entry name" value="CheY-like_superfamily"/>
</dbReference>
<dbReference type="GO" id="GO:0000156">
    <property type="term" value="F:phosphorelay response regulator activity"/>
    <property type="evidence" value="ECO:0007669"/>
    <property type="project" value="TreeGrafter"/>
</dbReference>
<dbReference type="RefSeq" id="WP_024372154.1">
    <property type="nucleotide sequence ID" value="NZ_UGGP01000001.1"/>
</dbReference>
<evidence type="ECO:0000256" key="6">
    <source>
        <dbReference type="ARBA" id="ARBA00023163"/>
    </source>
</evidence>
<dbReference type="GO" id="GO:0000976">
    <property type="term" value="F:transcription cis-regulatory region binding"/>
    <property type="evidence" value="ECO:0007669"/>
    <property type="project" value="TreeGrafter"/>
</dbReference>
<dbReference type="InterPro" id="IPR039420">
    <property type="entry name" value="WalR-like"/>
</dbReference>
<dbReference type="PANTHER" id="PTHR48111">
    <property type="entry name" value="REGULATOR OF RPOS"/>
    <property type="match status" value="1"/>
</dbReference>
<dbReference type="Gene3D" id="1.10.10.10">
    <property type="entry name" value="Winged helix-like DNA-binding domain superfamily/Winged helix DNA-binding domain"/>
    <property type="match status" value="1"/>
</dbReference>
<dbReference type="Proteomes" id="UP000254060">
    <property type="component" value="Unassembled WGS sequence"/>
</dbReference>
<comment type="subcellular location">
    <subcellularLocation>
        <location evidence="1">Cytoplasm</location>
    </subcellularLocation>
</comment>
<feature type="DNA-binding region" description="OmpR/PhoB-type" evidence="8">
    <location>
        <begin position="128"/>
        <end position="227"/>
    </location>
</feature>
<evidence type="ECO:0000259" key="9">
    <source>
        <dbReference type="PROSITE" id="PS50110"/>
    </source>
</evidence>
<evidence type="ECO:0000256" key="3">
    <source>
        <dbReference type="ARBA" id="ARBA00023012"/>
    </source>
</evidence>
<dbReference type="CDD" id="cd00383">
    <property type="entry name" value="trans_reg_C"/>
    <property type="match status" value="1"/>
</dbReference>
<keyword evidence="2 7" id="KW-0597">Phosphoprotein</keyword>
<dbReference type="Pfam" id="PF00072">
    <property type="entry name" value="Response_reg"/>
    <property type="match status" value="1"/>
</dbReference>
<proteinExistence type="predicted"/>
<evidence type="ECO:0000256" key="4">
    <source>
        <dbReference type="ARBA" id="ARBA00023015"/>
    </source>
</evidence>
<dbReference type="FunFam" id="3.40.50.2300:FF:000001">
    <property type="entry name" value="DNA-binding response regulator PhoB"/>
    <property type="match status" value="1"/>
</dbReference>
<dbReference type="InterPro" id="IPR001867">
    <property type="entry name" value="OmpR/PhoB-type_DNA-bd"/>
</dbReference>
<dbReference type="PROSITE" id="PS50110">
    <property type="entry name" value="RESPONSE_REGULATORY"/>
    <property type="match status" value="1"/>
</dbReference>
<evidence type="ECO:0000259" key="10">
    <source>
        <dbReference type="PROSITE" id="PS51755"/>
    </source>
</evidence>
<dbReference type="GO" id="GO:0006355">
    <property type="term" value="P:regulation of DNA-templated transcription"/>
    <property type="evidence" value="ECO:0007669"/>
    <property type="project" value="InterPro"/>
</dbReference>
<dbReference type="STRING" id="1397694.GCA_000702585_00234"/>
<evidence type="ECO:0000256" key="8">
    <source>
        <dbReference type="PROSITE-ProRule" id="PRU01091"/>
    </source>
</evidence>
<dbReference type="Pfam" id="PF00486">
    <property type="entry name" value="Trans_reg_C"/>
    <property type="match status" value="1"/>
</dbReference>
<dbReference type="AlphaFoldDB" id="A0A377FY61"/>
<dbReference type="InterPro" id="IPR016032">
    <property type="entry name" value="Sig_transdc_resp-reg_C-effctor"/>
</dbReference>
<feature type="domain" description="OmpR/PhoB-type" evidence="10">
    <location>
        <begin position="128"/>
        <end position="227"/>
    </location>
</feature>
<dbReference type="GO" id="GO:0032993">
    <property type="term" value="C:protein-DNA complex"/>
    <property type="evidence" value="ECO:0007669"/>
    <property type="project" value="TreeGrafter"/>
</dbReference>
<evidence type="ECO:0000313" key="11">
    <source>
        <dbReference type="EMBL" id="STO09375.1"/>
    </source>
</evidence>
<keyword evidence="6" id="KW-0804">Transcription</keyword>
<protein>
    <submittedName>
        <fullName evidence="11">Transcriptional regulatory protein walR</fullName>
    </submittedName>
</protein>
<dbReference type="PROSITE" id="PS51755">
    <property type="entry name" value="OMPR_PHOB"/>
    <property type="match status" value="1"/>
</dbReference>
<dbReference type="OrthoDB" id="9790442at2"/>
<feature type="modified residue" description="4-aspartylphosphate" evidence="7">
    <location>
        <position position="52"/>
    </location>
</feature>
<organism evidence="11 12">
    <name type="scientific">Exiguobacterium aurantiacum</name>
    <dbReference type="NCBI Taxonomy" id="33987"/>
    <lineage>
        <taxon>Bacteria</taxon>
        <taxon>Bacillati</taxon>
        <taxon>Bacillota</taxon>
        <taxon>Bacilli</taxon>
        <taxon>Bacillales</taxon>
        <taxon>Bacillales Family XII. Incertae Sedis</taxon>
        <taxon>Exiguobacterium</taxon>
    </lineage>
</organism>
<evidence type="ECO:0000256" key="1">
    <source>
        <dbReference type="ARBA" id="ARBA00004496"/>
    </source>
</evidence>
<evidence type="ECO:0000313" key="12">
    <source>
        <dbReference type="Proteomes" id="UP000254060"/>
    </source>
</evidence>
<reference evidence="11 12" key="1">
    <citation type="submission" date="2018-06" db="EMBL/GenBank/DDBJ databases">
        <authorList>
            <consortium name="Pathogen Informatics"/>
            <person name="Doyle S."/>
        </authorList>
    </citation>
    <scope>NUCLEOTIDE SEQUENCE [LARGE SCALE GENOMIC DNA]</scope>
    <source>
        <strain evidence="11 12">NCTC13163</strain>
    </source>
</reference>
<name>A0A377FY61_9BACL</name>
<accession>A0A377FY61</accession>
<keyword evidence="5 8" id="KW-0238">DNA-binding</keyword>
<evidence type="ECO:0000256" key="7">
    <source>
        <dbReference type="PROSITE-ProRule" id="PRU00169"/>
    </source>
</evidence>
<dbReference type="PANTHER" id="PTHR48111:SF54">
    <property type="entry name" value="STAGE 0 SPORULATION PROTEIN A HOMOLOG"/>
    <property type="match status" value="1"/>
</dbReference>
<dbReference type="Gene3D" id="3.40.50.2300">
    <property type="match status" value="1"/>
</dbReference>
<dbReference type="SUPFAM" id="SSF52172">
    <property type="entry name" value="CheY-like"/>
    <property type="match status" value="1"/>
</dbReference>
<gene>
    <name evidence="11" type="primary">walR</name>
    <name evidence="11" type="ORF">NCTC13163_02810</name>
</gene>